<protein>
    <submittedName>
        <fullName evidence="1">Uncharacterized protein</fullName>
    </submittedName>
</protein>
<keyword evidence="2" id="KW-1185">Reference proteome</keyword>
<evidence type="ECO:0000313" key="2">
    <source>
        <dbReference type="Proteomes" id="UP000323876"/>
    </source>
</evidence>
<dbReference type="AlphaFoldDB" id="A0A5N0DZ98"/>
<evidence type="ECO:0000313" key="1">
    <source>
        <dbReference type="EMBL" id="KAA8882043.1"/>
    </source>
</evidence>
<name>A0A5N0DZ98_9NOCA</name>
<comment type="caution">
    <text evidence="1">The sequence shown here is derived from an EMBL/GenBank/DDBJ whole genome shotgun (WGS) entry which is preliminary data.</text>
</comment>
<reference evidence="1 2" key="1">
    <citation type="submission" date="2019-09" db="EMBL/GenBank/DDBJ databases">
        <authorList>
            <person name="Wang X."/>
        </authorList>
    </citation>
    <scope>NUCLEOTIDE SEQUENCE [LARGE SCALE GENOMIC DNA]</scope>
    <source>
        <strain evidence="1 2">CICC 11023</strain>
    </source>
</reference>
<sequence length="280" mass="30820">MKRPDLSSPPTYDEALRYARDEAQDPSTLVHYAHHGLENARYGRGFAFLETINGDRGPMDAYVLVTETGYGSGILPTGGRTIDEVIAEHLARAEHANRTIPDSELSVAHRLALTAYDAGLTRMSELPGSATIDAETADYAEFVLLNLWRSPNQEGTGRNILARNDFLMQDPLPGRRYTQPCPHCAQSAVYSERYPRAVCDRCRSRTTDHAGRRITGYNTSFSGGMIAYYTDTLDPSNNSDSPSDECVEVTRTGRCYIDGQPATMQEARFGGIVVQIASAD</sequence>
<organism evidence="1 2">
    <name type="scientific">Nocardia colli</name>
    <dbReference type="NCBI Taxonomy" id="2545717"/>
    <lineage>
        <taxon>Bacteria</taxon>
        <taxon>Bacillati</taxon>
        <taxon>Actinomycetota</taxon>
        <taxon>Actinomycetes</taxon>
        <taxon>Mycobacteriales</taxon>
        <taxon>Nocardiaceae</taxon>
        <taxon>Nocardia</taxon>
    </lineage>
</organism>
<accession>A0A5N0DZ98</accession>
<gene>
    <name evidence="1" type="ORF">F3087_38970</name>
</gene>
<dbReference type="OrthoDB" id="839391at2"/>
<dbReference type="EMBL" id="VXLC01000029">
    <property type="protein sequence ID" value="KAA8882043.1"/>
    <property type="molecule type" value="Genomic_DNA"/>
</dbReference>
<dbReference type="RefSeq" id="WP_150407184.1">
    <property type="nucleotide sequence ID" value="NZ_VXLC01000029.1"/>
</dbReference>
<proteinExistence type="predicted"/>
<dbReference type="Proteomes" id="UP000323876">
    <property type="component" value="Unassembled WGS sequence"/>
</dbReference>